<evidence type="ECO:0000313" key="2">
    <source>
        <dbReference type="Proteomes" id="UP000095282"/>
    </source>
</evidence>
<feature type="transmembrane region" description="Helical" evidence="1">
    <location>
        <begin position="16"/>
        <end position="36"/>
    </location>
</feature>
<dbReference type="Proteomes" id="UP000095282">
    <property type="component" value="Unplaced"/>
</dbReference>
<keyword evidence="2" id="KW-1185">Reference proteome</keyword>
<name>A0A1I7TM58_9PELO</name>
<evidence type="ECO:0000256" key="1">
    <source>
        <dbReference type="SAM" id="Phobius"/>
    </source>
</evidence>
<feature type="transmembrane region" description="Helical" evidence="1">
    <location>
        <begin position="48"/>
        <end position="69"/>
    </location>
</feature>
<evidence type="ECO:0000313" key="3">
    <source>
        <dbReference type="WBParaSite" id="Csp11.Scaffold628.g7290.t1"/>
    </source>
</evidence>
<dbReference type="AlphaFoldDB" id="A0A1I7TM58"/>
<keyword evidence="1" id="KW-0472">Membrane</keyword>
<keyword evidence="1" id="KW-0812">Transmembrane</keyword>
<proteinExistence type="predicted"/>
<sequence>MMMQLCRVASSNTPHILRAFSTFPISFLCLVVCAYTRLHAQLHTLFRYYYTSSLVVYSTPSSFLIIPYLRIDF</sequence>
<accession>A0A1I7TM58</accession>
<keyword evidence="1" id="KW-1133">Transmembrane helix</keyword>
<reference evidence="3" key="1">
    <citation type="submission" date="2016-11" db="UniProtKB">
        <authorList>
            <consortium name="WormBaseParasite"/>
        </authorList>
    </citation>
    <scope>IDENTIFICATION</scope>
</reference>
<organism evidence="2 3">
    <name type="scientific">Caenorhabditis tropicalis</name>
    <dbReference type="NCBI Taxonomy" id="1561998"/>
    <lineage>
        <taxon>Eukaryota</taxon>
        <taxon>Metazoa</taxon>
        <taxon>Ecdysozoa</taxon>
        <taxon>Nematoda</taxon>
        <taxon>Chromadorea</taxon>
        <taxon>Rhabditida</taxon>
        <taxon>Rhabditina</taxon>
        <taxon>Rhabditomorpha</taxon>
        <taxon>Rhabditoidea</taxon>
        <taxon>Rhabditidae</taxon>
        <taxon>Peloderinae</taxon>
        <taxon>Caenorhabditis</taxon>
    </lineage>
</organism>
<protein>
    <submittedName>
        <fullName evidence="3">Secreted protein</fullName>
    </submittedName>
</protein>
<dbReference type="WBParaSite" id="Csp11.Scaffold628.g7290.t1">
    <property type="protein sequence ID" value="Csp11.Scaffold628.g7290.t1"/>
    <property type="gene ID" value="Csp11.Scaffold628.g7290"/>
</dbReference>